<dbReference type="SUPFAM" id="SSF48576">
    <property type="entry name" value="Terpenoid synthases"/>
    <property type="match status" value="1"/>
</dbReference>
<sequence>MTSDLLALSALSAADSGRPSTARVREQVDSALTAFLAGKRGSAPDACLPPLVAVLGEFLEGGKRLRPLFCHFGWLAGGGDPDGDQPVVVGAALELFHTFALVHDDIMDASGLRRGKPTVHRSLAAGFHGPGGRQAAERFGTSAAILLGDLALVWSEELLSVLDTETGRRRAVRELVGTMHVELIAGQYLDLLGAAESAVDPLRRAWRVIRLKTARYTVELPLRIGAVLAGADAHVLTACGAYGRPVGEAFQLRDDLLGVFGDPAVTGKPDLDDLREGKQTVLMILAWRQATEAQREVIAALHGKPDLDQQEADRLREVVRDTGAVTRVEKLIADRAQRALSVLKPASFAAPAKQGLAELAVFATSRTR</sequence>
<evidence type="ECO:0000313" key="7">
    <source>
        <dbReference type="EMBL" id="SDJ48022.1"/>
    </source>
</evidence>
<reference evidence="8" key="1">
    <citation type="submission" date="2016-10" db="EMBL/GenBank/DDBJ databases">
        <authorList>
            <person name="Varghese N."/>
            <person name="Submissions S."/>
        </authorList>
    </citation>
    <scope>NUCLEOTIDE SEQUENCE [LARGE SCALE GENOMIC DNA]</scope>
    <source>
        <strain evidence="8">DSM 44796</strain>
    </source>
</reference>
<dbReference type="SFLD" id="SFLDS00005">
    <property type="entry name" value="Isoprenoid_Synthase_Type_I"/>
    <property type="match status" value="1"/>
</dbReference>
<dbReference type="GO" id="GO:0046872">
    <property type="term" value="F:metal ion binding"/>
    <property type="evidence" value="ECO:0007669"/>
    <property type="project" value="UniProtKB-KW"/>
</dbReference>
<evidence type="ECO:0000313" key="8">
    <source>
        <dbReference type="Proteomes" id="UP000199682"/>
    </source>
</evidence>
<proteinExistence type="inferred from homology"/>
<organism evidence="7 8">
    <name type="scientific">Lentzea albidocapillata subsp. violacea</name>
    <dbReference type="NCBI Taxonomy" id="128104"/>
    <lineage>
        <taxon>Bacteria</taxon>
        <taxon>Bacillati</taxon>
        <taxon>Actinomycetota</taxon>
        <taxon>Actinomycetes</taxon>
        <taxon>Pseudonocardiales</taxon>
        <taxon>Pseudonocardiaceae</taxon>
        <taxon>Lentzea</taxon>
    </lineage>
</organism>
<protein>
    <submittedName>
        <fullName evidence="7">Geranylgeranyl diphosphate synthase, type I</fullName>
    </submittedName>
</protein>
<dbReference type="Pfam" id="PF00348">
    <property type="entry name" value="polyprenyl_synt"/>
    <property type="match status" value="1"/>
</dbReference>
<dbReference type="Proteomes" id="UP000199682">
    <property type="component" value="Unassembled WGS sequence"/>
</dbReference>
<dbReference type="GO" id="GO:0004659">
    <property type="term" value="F:prenyltransferase activity"/>
    <property type="evidence" value="ECO:0007669"/>
    <property type="project" value="InterPro"/>
</dbReference>
<dbReference type="EMBL" id="FNET01000002">
    <property type="protein sequence ID" value="SDJ48022.1"/>
    <property type="molecule type" value="Genomic_DNA"/>
</dbReference>
<keyword evidence="4" id="KW-0479">Metal-binding</keyword>
<evidence type="ECO:0000256" key="2">
    <source>
        <dbReference type="ARBA" id="ARBA00006706"/>
    </source>
</evidence>
<evidence type="ECO:0000256" key="3">
    <source>
        <dbReference type="ARBA" id="ARBA00022679"/>
    </source>
</evidence>
<dbReference type="RefSeq" id="WP_218130766.1">
    <property type="nucleotide sequence ID" value="NZ_FNET01000002.1"/>
</dbReference>
<evidence type="ECO:0000256" key="6">
    <source>
        <dbReference type="RuleBase" id="RU004466"/>
    </source>
</evidence>
<comment type="similarity">
    <text evidence="2 6">Belongs to the FPP/GGPP synthase family.</text>
</comment>
<gene>
    <name evidence="7" type="ORF">SAMN04488074_102166</name>
</gene>
<dbReference type="InterPro" id="IPR008949">
    <property type="entry name" value="Isoprenoid_synthase_dom_sf"/>
</dbReference>
<accession>A0A1G8U2L6</accession>
<evidence type="ECO:0000256" key="5">
    <source>
        <dbReference type="ARBA" id="ARBA00022842"/>
    </source>
</evidence>
<evidence type="ECO:0000256" key="1">
    <source>
        <dbReference type="ARBA" id="ARBA00001946"/>
    </source>
</evidence>
<dbReference type="Gene3D" id="1.10.600.10">
    <property type="entry name" value="Farnesyl Diphosphate Synthase"/>
    <property type="match status" value="1"/>
</dbReference>
<dbReference type="InterPro" id="IPR000092">
    <property type="entry name" value="Polyprenyl_synt"/>
</dbReference>
<dbReference type="PANTHER" id="PTHR12001">
    <property type="entry name" value="GERANYLGERANYL PYROPHOSPHATE SYNTHASE"/>
    <property type="match status" value="1"/>
</dbReference>
<dbReference type="PROSITE" id="PS00723">
    <property type="entry name" value="POLYPRENYL_SYNTHASE_1"/>
    <property type="match status" value="1"/>
</dbReference>
<dbReference type="AlphaFoldDB" id="A0A1G8U2L6"/>
<dbReference type="GO" id="GO:0008299">
    <property type="term" value="P:isoprenoid biosynthetic process"/>
    <property type="evidence" value="ECO:0007669"/>
    <property type="project" value="InterPro"/>
</dbReference>
<keyword evidence="3 6" id="KW-0808">Transferase</keyword>
<dbReference type="PROSITE" id="PS00444">
    <property type="entry name" value="POLYPRENYL_SYNTHASE_2"/>
    <property type="match status" value="1"/>
</dbReference>
<name>A0A1G8U2L6_9PSEU</name>
<evidence type="ECO:0000256" key="4">
    <source>
        <dbReference type="ARBA" id="ARBA00022723"/>
    </source>
</evidence>
<keyword evidence="5" id="KW-0460">Magnesium</keyword>
<dbReference type="InterPro" id="IPR033749">
    <property type="entry name" value="Polyprenyl_synt_CS"/>
</dbReference>
<dbReference type="PANTHER" id="PTHR12001:SF85">
    <property type="entry name" value="SHORT CHAIN ISOPRENYL DIPHOSPHATE SYNTHASE"/>
    <property type="match status" value="1"/>
</dbReference>
<comment type="cofactor">
    <cofactor evidence="1">
        <name>Mg(2+)</name>
        <dbReference type="ChEBI" id="CHEBI:18420"/>
    </cofactor>
</comment>
<dbReference type="CDD" id="cd00685">
    <property type="entry name" value="Trans_IPPS_HT"/>
    <property type="match status" value="1"/>
</dbReference>